<dbReference type="Pfam" id="PF00173">
    <property type="entry name" value="Cyt-b5"/>
    <property type="match status" value="1"/>
</dbReference>
<evidence type="ECO:0000256" key="5">
    <source>
        <dbReference type="ARBA" id="ARBA00023004"/>
    </source>
</evidence>
<evidence type="ECO:0000256" key="7">
    <source>
        <dbReference type="ARBA" id="ARBA00038168"/>
    </source>
</evidence>
<evidence type="ECO:0000256" key="1">
    <source>
        <dbReference type="ARBA" id="ARBA00004370"/>
    </source>
</evidence>
<evidence type="ECO:0000256" key="6">
    <source>
        <dbReference type="ARBA" id="ARBA00023136"/>
    </source>
</evidence>
<accession>A0A7S3PRU8</accession>
<dbReference type="InterPro" id="IPR036400">
    <property type="entry name" value="Cyt_B5-like_heme/steroid_sf"/>
</dbReference>
<dbReference type="InterPro" id="IPR050668">
    <property type="entry name" value="Cytochrome_b5"/>
</dbReference>
<feature type="domain" description="Cytochrome b5 heme-binding" evidence="9">
    <location>
        <begin position="18"/>
        <end position="94"/>
    </location>
</feature>
<dbReference type="SMART" id="SM01117">
    <property type="entry name" value="Cyt-b5"/>
    <property type="match status" value="1"/>
</dbReference>
<evidence type="ECO:0000256" key="8">
    <source>
        <dbReference type="RuleBase" id="RU362121"/>
    </source>
</evidence>
<sequence length="144" mass="15687">MAPNGDTKAAESANAPAEKLFKEEEVAKHNSEKDCWIIIEDRVYDVTKYLDDHPGGPEIICDVAGKDATEEFEDTGHSAEARDILKEYLIGKAEIDPAKVALKKQKAEAKAAGSSSNFVIIAFLIALAAAIFAIYGEQIKEMMK</sequence>
<dbReference type="AlphaFoldDB" id="A0A7S3PRU8"/>
<dbReference type="SUPFAM" id="SSF55856">
    <property type="entry name" value="Cytochrome b5-like heme/steroid binding domain"/>
    <property type="match status" value="1"/>
</dbReference>
<evidence type="ECO:0000259" key="9">
    <source>
        <dbReference type="PROSITE" id="PS50255"/>
    </source>
</evidence>
<dbReference type="GO" id="GO:0020037">
    <property type="term" value="F:heme binding"/>
    <property type="evidence" value="ECO:0007669"/>
    <property type="project" value="UniProtKB-UniRule"/>
</dbReference>
<dbReference type="PROSITE" id="PS50255">
    <property type="entry name" value="CYTOCHROME_B5_2"/>
    <property type="match status" value="1"/>
</dbReference>
<dbReference type="FunFam" id="3.10.120.10:FF:000002">
    <property type="entry name" value="Cytochrome b5 type B"/>
    <property type="match status" value="1"/>
</dbReference>
<dbReference type="PANTHER" id="PTHR19359">
    <property type="entry name" value="CYTOCHROME B5"/>
    <property type="match status" value="1"/>
</dbReference>
<keyword evidence="2 8" id="KW-0349">Heme</keyword>
<protein>
    <recommendedName>
        <fullName evidence="9">Cytochrome b5 heme-binding domain-containing protein</fullName>
    </recommendedName>
</protein>
<dbReference type="PANTHER" id="PTHR19359:SF14">
    <property type="entry name" value="CYTOCHROME B5 A"/>
    <property type="match status" value="1"/>
</dbReference>
<name>A0A7S3PRU8_9STRA</name>
<feature type="transmembrane region" description="Helical" evidence="8">
    <location>
        <begin position="118"/>
        <end position="136"/>
    </location>
</feature>
<keyword evidence="6 8" id="KW-0472">Membrane</keyword>
<keyword evidence="3 8" id="KW-0812">Transmembrane</keyword>
<dbReference type="PRINTS" id="PR00363">
    <property type="entry name" value="CYTOCHROMEB5"/>
</dbReference>
<dbReference type="Gene3D" id="3.10.120.10">
    <property type="entry name" value="Cytochrome b5-like heme/steroid binding domain"/>
    <property type="match status" value="1"/>
</dbReference>
<proteinExistence type="inferred from homology"/>
<organism evidence="10">
    <name type="scientific">Aplanochytrium stocchinoi</name>
    <dbReference type="NCBI Taxonomy" id="215587"/>
    <lineage>
        <taxon>Eukaryota</taxon>
        <taxon>Sar</taxon>
        <taxon>Stramenopiles</taxon>
        <taxon>Bigyra</taxon>
        <taxon>Labyrinthulomycetes</taxon>
        <taxon>Thraustochytrida</taxon>
        <taxon>Thraustochytriidae</taxon>
        <taxon>Aplanochytrium</taxon>
    </lineage>
</organism>
<evidence type="ECO:0000256" key="2">
    <source>
        <dbReference type="ARBA" id="ARBA00022617"/>
    </source>
</evidence>
<dbReference type="GO" id="GO:0016020">
    <property type="term" value="C:membrane"/>
    <property type="evidence" value="ECO:0007669"/>
    <property type="project" value="UniProtKB-SubCell"/>
</dbReference>
<dbReference type="PROSITE" id="PS00191">
    <property type="entry name" value="CYTOCHROME_B5_1"/>
    <property type="match status" value="1"/>
</dbReference>
<keyword evidence="8" id="KW-1133">Transmembrane helix</keyword>
<dbReference type="InterPro" id="IPR018506">
    <property type="entry name" value="Cyt_B5_heme-BS"/>
</dbReference>
<comment type="subcellular location">
    <subcellularLocation>
        <location evidence="1">Membrane</location>
    </subcellularLocation>
</comment>
<reference evidence="10" key="1">
    <citation type="submission" date="2021-01" db="EMBL/GenBank/DDBJ databases">
        <authorList>
            <person name="Corre E."/>
            <person name="Pelletier E."/>
            <person name="Niang G."/>
            <person name="Scheremetjew M."/>
            <person name="Finn R."/>
            <person name="Kale V."/>
            <person name="Holt S."/>
            <person name="Cochrane G."/>
            <person name="Meng A."/>
            <person name="Brown T."/>
            <person name="Cohen L."/>
        </authorList>
    </citation>
    <scope>NUCLEOTIDE SEQUENCE</scope>
    <source>
        <strain evidence="10">GSBS06</strain>
    </source>
</reference>
<evidence type="ECO:0000313" key="10">
    <source>
        <dbReference type="EMBL" id="CAE0448396.1"/>
    </source>
</evidence>
<evidence type="ECO:0000256" key="3">
    <source>
        <dbReference type="ARBA" id="ARBA00022692"/>
    </source>
</evidence>
<evidence type="ECO:0000256" key="4">
    <source>
        <dbReference type="ARBA" id="ARBA00022723"/>
    </source>
</evidence>
<dbReference type="GO" id="GO:0046872">
    <property type="term" value="F:metal ion binding"/>
    <property type="evidence" value="ECO:0007669"/>
    <property type="project" value="UniProtKB-UniRule"/>
</dbReference>
<dbReference type="InterPro" id="IPR001199">
    <property type="entry name" value="Cyt_B5-like_heme/steroid-bd"/>
</dbReference>
<gene>
    <name evidence="10" type="ORF">ASTO00021_LOCUS18360</name>
</gene>
<comment type="similarity">
    <text evidence="7 8">Belongs to the cytochrome b5 family.</text>
</comment>
<dbReference type="EMBL" id="HBIN01024459">
    <property type="protein sequence ID" value="CAE0448396.1"/>
    <property type="molecule type" value="Transcribed_RNA"/>
</dbReference>
<keyword evidence="4 8" id="KW-0479">Metal-binding</keyword>
<keyword evidence="5 8" id="KW-0408">Iron</keyword>